<keyword evidence="8 11" id="KW-0472">Membrane</keyword>
<keyword evidence="7 12" id="KW-0798">TonB box</keyword>
<dbReference type="InterPro" id="IPR036942">
    <property type="entry name" value="Beta-barrel_TonB_sf"/>
</dbReference>
<sequence>MAVLISANALAESPPQQPAVLPAAEVKGQTSDTTLRKLSTAAKQVVGREEIERMGGANAKELLKQLPGVETDVYGAIALRGLAGYTQILVDGKPPAPGLQPLDLAPAQIERIEVIRGATADLPGQGVGGTINLVLRAVKPTRYMTELQGTVSRSEGPLDPGVNLVRHGQWSADAAYTATASLGRFAWQGQTHTVNTRDGLAPVDQTSTTQGTSEDASARLKTVLKSVAGGELQWEGGLSTYLTRGEQAQQLASADPLPFDHAQRQWRRLGHMADTQAQWTHPWGETGSLSVELGLQRATARSRAQGVQTGAVPNDTQSTQSERNWSRSGGLKWSDEFASAHQLSAGWNWQKYTNADQTERWRNGLPDTQLANWGDGSDGRSVEASAFVQDDWTVSPRLSLTLGWRWEQRRFSEAQGLMATSSRFSVPLPSINALYKLDDADQDQLRLGLSRTYKAPGREYPLLARPTVNPFFACPQGGRCGANDRLHPDTLGNPALQPETAWGLDAAWEHSLPKDGMVSVGVFHRRINNRIATALQQQPVDWANVPRWVTLPVNHGSAWSQGLELEAKLRLDMLSEALPAWMARASLSRYRSRDSALPAPYNLLAGQGRGSAKLGFSQQLQSLPLDWSVDARWRDGGLMRLNAYELQDTATHWTVDASLGWRFSPQTQLSLRGSNLNTPTQRSRLGSTDPTGGPTLWQQRADASRQLWQLTLDTKF</sequence>
<evidence type="ECO:0000256" key="13">
    <source>
        <dbReference type="SAM" id="MobiDB-lite"/>
    </source>
</evidence>
<dbReference type="InterPro" id="IPR000531">
    <property type="entry name" value="Beta-barrel_TonB"/>
</dbReference>
<keyword evidence="6" id="KW-0732">Signal</keyword>
<dbReference type="InterPro" id="IPR037066">
    <property type="entry name" value="Plug_dom_sf"/>
</dbReference>
<dbReference type="Gene3D" id="2.170.130.10">
    <property type="entry name" value="TonB-dependent receptor, plug domain"/>
    <property type="match status" value="1"/>
</dbReference>
<protein>
    <submittedName>
        <fullName evidence="16">TonB-dependent receptor plug domain-containing protein</fullName>
    </submittedName>
</protein>
<keyword evidence="3 11" id="KW-0813">Transport</keyword>
<evidence type="ECO:0000256" key="9">
    <source>
        <dbReference type="ARBA" id="ARBA00023170"/>
    </source>
</evidence>
<name>A0ABW7FWR2_9BURK</name>
<evidence type="ECO:0000259" key="15">
    <source>
        <dbReference type="Pfam" id="PF07715"/>
    </source>
</evidence>
<keyword evidence="4 11" id="KW-1134">Transmembrane beta strand</keyword>
<evidence type="ECO:0000256" key="1">
    <source>
        <dbReference type="ARBA" id="ARBA00004571"/>
    </source>
</evidence>
<evidence type="ECO:0000313" key="17">
    <source>
        <dbReference type="Proteomes" id="UP001606099"/>
    </source>
</evidence>
<evidence type="ECO:0000313" key="16">
    <source>
        <dbReference type="EMBL" id="MFG6448728.1"/>
    </source>
</evidence>
<feature type="domain" description="TonB-dependent receptor plug" evidence="15">
    <location>
        <begin position="39"/>
        <end position="129"/>
    </location>
</feature>
<feature type="domain" description="TonB-dependent receptor-like beta-barrel" evidence="14">
    <location>
        <begin position="257"/>
        <end position="676"/>
    </location>
</feature>
<reference evidence="16 17" key="1">
    <citation type="submission" date="2024-08" db="EMBL/GenBank/DDBJ databases">
        <authorList>
            <person name="Lu H."/>
        </authorList>
    </citation>
    <scope>NUCLEOTIDE SEQUENCE [LARGE SCALE GENOMIC DNA]</scope>
    <source>
        <strain evidence="16 17">BYS180W</strain>
    </source>
</reference>
<organism evidence="16 17">
    <name type="scientific">Roseateles rivi</name>
    <dbReference type="NCBI Taxonomy" id="3299028"/>
    <lineage>
        <taxon>Bacteria</taxon>
        <taxon>Pseudomonadati</taxon>
        <taxon>Pseudomonadota</taxon>
        <taxon>Betaproteobacteria</taxon>
        <taxon>Burkholderiales</taxon>
        <taxon>Sphaerotilaceae</taxon>
        <taxon>Roseateles</taxon>
    </lineage>
</organism>
<evidence type="ECO:0000256" key="5">
    <source>
        <dbReference type="ARBA" id="ARBA00022692"/>
    </source>
</evidence>
<comment type="subcellular location">
    <subcellularLocation>
        <location evidence="1 11">Cell outer membrane</location>
        <topology evidence="1 11">Multi-pass membrane protein</topology>
    </subcellularLocation>
</comment>
<keyword evidence="10 11" id="KW-0998">Cell outer membrane</keyword>
<comment type="similarity">
    <text evidence="2 11 12">Belongs to the TonB-dependent receptor family.</text>
</comment>
<dbReference type="SUPFAM" id="SSF56935">
    <property type="entry name" value="Porins"/>
    <property type="match status" value="1"/>
</dbReference>
<evidence type="ECO:0000256" key="10">
    <source>
        <dbReference type="ARBA" id="ARBA00023237"/>
    </source>
</evidence>
<feature type="compositionally biased region" description="Polar residues" evidence="13">
    <location>
        <begin position="314"/>
        <end position="327"/>
    </location>
</feature>
<dbReference type="EMBL" id="JBIGHZ010000004">
    <property type="protein sequence ID" value="MFG6448728.1"/>
    <property type="molecule type" value="Genomic_DNA"/>
</dbReference>
<feature type="compositionally biased region" description="Polar residues" evidence="13">
    <location>
        <begin position="670"/>
        <end position="690"/>
    </location>
</feature>
<dbReference type="Gene3D" id="2.40.170.20">
    <property type="entry name" value="TonB-dependent receptor, beta-barrel domain"/>
    <property type="match status" value="1"/>
</dbReference>
<evidence type="ECO:0000256" key="12">
    <source>
        <dbReference type="RuleBase" id="RU003357"/>
    </source>
</evidence>
<dbReference type="Pfam" id="PF00593">
    <property type="entry name" value="TonB_dep_Rec_b-barrel"/>
    <property type="match status" value="1"/>
</dbReference>
<dbReference type="PROSITE" id="PS52016">
    <property type="entry name" value="TONB_DEPENDENT_REC_3"/>
    <property type="match status" value="1"/>
</dbReference>
<keyword evidence="17" id="KW-1185">Reference proteome</keyword>
<evidence type="ECO:0000256" key="7">
    <source>
        <dbReference type="ARBA" id="ARBA00023077"/>
    </source>
</evidence>
<evidence type="ECO:0000256" key="4">
    <source>
        <dbReference type="ARBA" id="ARBA00022452"/>
    </source>
</evidence>
<feature type="region of interest" description="Disordered" evidence="13">
    <location>
        <begin position="670"/>
        <end position="696"/>
    </location>
</feature>
<proteinExistence type="inferred from homology"/>
<feature type="compositionally biased region" description="Polar residues" evidence="13">
    <location>
        <begin position="204"/>
        <end position="215"/>
    </location>
</feature>
<dbReference type="PANTHER" id="PTHR30069:SF29">
    <property type="entry name" value="HEMOGLOBIN AND HEMOGLOBIN-HAPTOGLOBIN-BINDING PROTEIN 1-RELATED"/>
    <property type="match status" value="1"/>
</dbReference>
<evidence type="ECO:0000256" key="11">
    <source>
        <dbReference type="PROSITE-ProRule" id="PRU01360"/>
    </source>
</evidence>
<dbReference type="RefSeq" id="WP_394461943.1">
    <property type="nucleotide sequence ID" value="NZ_JBIGHZ010000004.1"/>
</dbReference>
<evidence type="ECO:0000256" key="2">
    <source>
        <dbReference type="ARBA" id="ARBA00009810"/>
    </source>
</evidence>
<evidence type="ECO:0000256" key="8">
    <source>
        <dbReference type="ARBA" id="ARBA00023136"/>
    </source>
</evidence>
<gene>
    <name evidence="16" type="ORF">ACG0Z6_10830</name>
</gene>
<evidence type="ECO:0000256" key="6">
    <source>
        <dbReference type="ARBA" id="ARBA00022729"/>
    </source>
</evidence>
<dbReference type="Pfam" id="PF07715">
    <property type="entry name" value="Plug"/>
    <property type="match status" value="1"/>
</dbReference>
<dbReference type="Proteomes" id="UP001606099">
    <property type="component" value="Unassembled WGS sequence"/>
</dbReference>
<evidence type="ECO:0000259" key="14">
    <source>
        <dbReference type="Pfam" id="PF00593"/>
    </source>
</evidence>
<keyword evidence="9 16" id="KW-0675">Receptor</keyword>
<comment type="caution">
    <text evidence="16">The sequence shown here is derived from an EMBL/GenBank/DDBJ whole genome shotgun (WGS) entry which is preliminary data.</text>
</comment>
<feature type="region of interest" description="Disordered" evidence="13">
    <location>
        <begin position="196"/>
        <end position="215"/>
    </location>
</feature>
<accession>A0ABW7FWR2</accession>
<dbReference type="InterPro" id="IPR039426">
    <property type="entry name" value="TonB-dep_rcpt-like"/>
</dbReference>
<evidence type="ECO:0000256" key="3">
    <source>
        <dbReference type="ARBA" id="ARBA00022448"/>
    </source>
</evidence>
<feature type="region of interest" description="Disordered" evidence="13">
    <location>
        <begin position="302"/>
        <end position="327"/>
    </location>
</feature>
<dbReference type="InterPro" id="IPR012910">
    <property type="entry name" value="Plug_dom"/>
</dbReference>
<dbReference type="PANTHER" id="PTHR30069">
    <property type="entry name" value="TONB-DEPENDENT OUTER MEMBRANE RECEPTOR"/>
    <property type="match status" value="1"/>
</dbReference>
<keyword evidence="5 11" id="KW-0812">Transmembrane</keyword>